<dbReference type="EMBL" id="BAAADV010000001">
    <property type="protein sequence ID" value="GAA0662116.1"/>
    <property type="molecule type" value="Genomic_DNA"/>
</dbReference>
<evidence type="ECO:0000313" key="1">
    <source>
        <dbReference type="EMBL" id="GAA0662116.1"/>
    </source>
</evidence>
<dbReference type="AlphaFoldDB" id="A0AAV3T5Q0"/>
<evidence type="ECO:0000313" key="2">
    <source>
        <dbReference type="Proteomes" id="UP001500420"/>
    </source>
</evidence>
<accession>A0AAV3T5Q0</accession>
<sequence>MTSDRGVSTVLDVVTCLLLVTAAVGVHVAGQPSQQALAEENEAAAVADVLTTSTAQVEYSVRPESTGERAPAYPDASAAAYRRSAHGTLGELLAAAAVADTRVDGQRVFPHVEFRERVAAATAERLDAIDDQIRVVARWAPYPDSSIDGTVAVGRRPPPDVDVEAATTSISVAERCPEDRVETRARQHGFGGLARLLAECVAETWFPPSETQAALSGRPPAPAIAEHRYRRAGGALDVSFDGAVARGDVDRANEQLVDRLTNRLDADVRDRYDNPERAAEASSVGRVEITVRTW</sequence>
<proteinExistence type="predicted"/>
<dbReference type="Proteomes" id="UP001500420">
    <property type="component" value="Unassembled WGS sequence"/>
</dbReference>
<gene>
    <name evidence="1" type="ORF">GCM10009020_03150</name>
</gene>
<comment type="caution">
    <text evidence="1">The sequence shown here is derived from an EMBL/GenBank/DDBJ whole genome shotgun (WGS) entry which is preliminary data.</text>
</comment>
<organism evidence="1 2">
    <name type="scientific">Natronoarchaeum mannanilyticum</name>
    <dbReference type="NCBI Taxonomy" id="926360"/>
    <lineage>
        <taxon>Archaea</taxon>
        <taxon>Methanobacteriati</taxon>
        <taxon>Methanobacteriota</taxon>
        <taxon>Stenosarchaea group</taxon>
        <taxon>Halobacteria</taxon>
        <taxon>Halobacteriales</taxon>
        <taxon>Natronoarchaeaceae</taxon>
    </lineage>
</organism>
<keyword evidence="2" id="KW-1185">Reference proteome</keyword>
<dbReference type="Pfam" id="PF23955">
    <property type="entry name" value="DUF7284"/>
    <property type="match status" value="1"/>
</dbReference>
<reference evidence="1 2" key="1">
    <citation type="journal article" date="2019" name="Int. J. Syst. Evol. Microbiol.">
        <title>The Global Catalogue of Microorganisms (GCM) 10K type strain sequencing project: providing services to taxonomists for standard genome sequencing and annotation.</title>
        <authorList>
            <consortium name="The Broad Institute Genomics Platform"/>
            <consortium name="The Broad Institute Genome Sequencing Center for Infectious Disease"/>
            <person name="Wu L."/>
            <person name="Ma J."/>
        </authorList>
    </citation>
    <scope>NUCLEOTIDE SEQUENCE [LARGE SCALE GENOMIC DNA]</scope>
    <source>
        <strain evidence="1 2">JCM 16328</strain>
    </source>
</reference>
<name>A0AAV3T5Q0_9EURY</name>
<dbReference type="RefSeq" id="WP_343772066.1">
    <property type="nucleotide sequence ID" value="NZ_BAAADV010000001.1"/>
</dbReference>
<dbReference type="InterPro" id="IPR055708">
    <property type="entry name" value="DUF7284"/>
</dbReference>
<protein>
    <submittedName>
        <fullName evidence="1">Uncharacterized protein</fullName>
    </submittedName>
</protein>